<dbReference type="Pfam" id="PF07690">
    <property type="entry name" value="MFS_1"/>
    <property type="match status" value="1"/>
</dbReference>
<dbReference type="CDD" id="cd17323">
    <property type="entry name" value="MFS_Tpo1_MDR_like"/>
    <property type="match status" value="1"/>
</dbReference>
<evidence type="ECO:0000256" key="3">
    <source>
        <dbReference type="ARBA" id="ARBA00022692"/>
    </source>
</evidence>
<dbReference type="EMBL" id="DS995901">
    <property type="protein sequence ID" value="EEA24024.1"/>
    <property type="molecule type" value="Genomic_DNA"/>
</dbReference>
<dbReference type="AlphaFoldDB" id="B6QET7"/>
<feature type="compositionally biased region" description="Polar residues" evidence="6">
    <location>
        <begin position="17"/>
        <end position="27"/>
    </location>
</feature>
<feature type="transmembrane region" description="Helical" evidence="7">
    <location>
        <begin position="192"/>
        <end position="211"/>
    </location>
</feature>
<keyword evidence="2" id="KW-0813">Transport</keyword>
<feature type="transmembrane region" description="Helical" evidence="7">
    <location>
        <begin position="544"/>
        <end position="564"/>
    </location>
</feature>
<dbReference type="InterPro" id="IPR036259">
    <property type="entry name" value="MFS_trans_sf"/>
</dbReference>
<dbReference type="PROSITE" id="PS50850">
    <property type="entry name" value="MFS"/>
    <property type="match status" value="1"/>
</dbReference>
<evidence type="ECO:0000256" key="1">
    <source>
        <dbReference type="ARBA" id="ARBA00004141"/>
    </source>
</evidence>
<dbReference type="SUPFAM" id="SSF103473">
    <property type="entry name" value="MFS general substrate transporter"/>
    <property type="match status" value="1"/>
</dbReference>
<evidence type="ECO:0000313" key="10">
    <source>
        <dbReference type="Proteomes" id="UP000001294"/>
    </source>
</evidence>
<evidence type="ECO:0000259" key="8">
    <source>
        <dbReference type="PROSITE" id="PS50850"/>
    </source>
</evidence>
<feature type="transmembrane region" description="Helical" evidence="7">
    <location>
        <begin position="354"/>
        <end position="378"/>
    </location>
</feature>
<feature type="transmembrane region" description="Helical" evidence="7">
    <location>
        <begin position="478"/>
        <end position="499"/>
    </location>
</feature>
<dbReference type="Gene3D" id="1.20.1250.20">
    <property type="entry name" value="MFS general substrate transporter like domains"/>
    <property type="match status" value="1"/>
</dbReference>
<accession>B6QET7</accession>
<feature type="transmembrane region" description="Helical" evidence="7">
    <location>
        <begin position="520"/>
        <end position="538"/>
    </location>
</feature>
<dbReference type="HOGENOM" id="CLU_008455_8_5_1"/>
<dbReference type="GO" id="GO:0005886">
    <property type="term" value="C:plasma membrane"/>
    <property type="evidence" value="ECO:0007669"/>
    <property type="project" value="TreeGrafter"/>
</dbReference>
<dbReference type="Proteomes" id="UP000001294">
    <property type="component" value="Unassembled WGS sequence"/>
</dbReference>
<feature type="compositionally biased region" description="Basic and acidic residues" evidence="6">
    <location>
        <begin position="28"/>
        <end position="42"/>
    </location>
</feature>
<dbReference type="PANTHER" id="PTHR23502:SF5">
    <property type="entry name" value="QUINIDINE RESISTANCE PROTEIN 3"/>
    <property type="match status" value="1"/>
</dbReference>
<dbReference type="OrthoDB" id="3936150at2759"/>
<feature type="compositionally biased region" description="Basic and acidic residues" evidence="6">
    <location>
        <begin position="1"/>
        <end position="14"/>
    </location>
</feature>
<feature type="transmembrane region" description="Helical" evidence="7">
    <location>
        <begin position="124"/>
        <end position="148"/>
    </location>
</feature>
<evidence type="ECO:0000256" key="4">
    <source>
        <dbReference type="ARBA" id="ARBA00022989"/>
    </source>
</evidence>
<feature type="transmembrane region" description="Helical" evidence="7">
    <location>
        <begin position="250"/>
        <end position="269"/>
    </location>
</feature>
<dbReference type="PANTHER" id="PTHR23502">
    <property type="entry name" value="MAJOR FACILITATOR SUPERFAMILY"/>
    <property type="match status" value="1"/>
</dbReference>
<dbReference type="FunFam" id="1.20.1250.20:FF:000172">
    <property type="entry name" value="MFS multidrug resistance transporter"/>
    <property type="match status" value="1"/>
</dbReference>
<dbReference type="PhylomeDB" id="B6QET7"/>
<dbReference type="InterPro" id="IPR011701">
    <property type="entry name" value="MFS"/>
</dbReference>
<feature type="transmembrane region" description="Helical" evidence="7">
    <location>
        <begin position="398"/>
        <end position="418"/>
    </location>
</feature>
<reference evidence="10" key="1">
    <citation type="journal article" date="2015" name="Genome Announc.">
        <title>Genome sequence of the AIDS-associated pathogen Penicillium marneffei (ATCC18224) and its near taxonomic relative Talaromyces stipitatus (ATCC10500).</title>
        <authorList>
            <person name="Nierman W.C."/>
            <person name="Fedorova-Abrams N.D."/>
            <person name="Andrianopoulos A."/>
        </authorList>
    </citation>
    <scope>NUCLEOTIDE SEQUENCE [LARGE SCALE GENOMIC DNA]</scope>
    <source>
        <strain evidence="10">ATCC 18224 / CBS 334.59 / QM 7333</strain>
    </source>
</reference>
<keyword evidence="4 7" id="KW-1133">Transmembrane helix</keyword>
<evidence type="ECO:0000313" key="9">
    <source>
        <dbReference type="EMBL" id="EEA24024.1"/>
    </source>
</evidence>
<feature type="transmembrane region" description="Helical" evidence="7">
    <location>
        <begin position="217"/>
        <end position="238"/>
    </location>
</feature>
<feature type="transmembrane region" description="Helical" evidence="7">
    <location>
        <begin position="454"/>
        <end position="472"/>
    </location>
</feature>
<evidence type="ECO:0000256" key="6">
    <source>
        <dbReference type="SAM" id="MobiDB-lite"/>
    </source>
</evidence>
<keyword evidence="3 7" id="KW-0812">Transmembrane</keyword>
<evidence type="ECO:0000256" key="5">
    <source>
        <dbReference type="ARBA" id="ARBA00023136"/>
    </source>
</evidence>
<name>B6QET7_TALMQ</name>
<protein>
    <submittedName>
        <fullName evidence="9">MFS multidrug resistance transporter, putative</fullName>
    </submittedName>
</protein>
<feature type="transmembrane region" description="Helical" evidence="7">
    <location>
        <begin position="160"/>
        <end position="180"/>
    </location>
</feature>
<comment type="subcellular location">
    <subcellularLocation>
        <location evidence="1">Membrane</location>
        <topology evidence="1">Multi-pass membrane protein</topology>
    </subcellularLocation>
</comment>
<dbReference type="GO" id="GO:0015203">
    <property type="term" value="F:polyamine transmembrane transporter activity"/>
    <property type="evidence" value="ECO:0007669"/>
    <property type="project" value="TreeGrafter"/>
</dbReference>
<evidence type="ECO:0000256" key="7">
    <source>
        <dbReference type="SAM" id="Phobius"/>
    </source>
</evidence>
<organism evidence="9 10">
    <name type="scientific">Talaromyces marneffei (strain ATCC 18224 / CBS 334.59 / QM 7333)</name>
    <name type="common">Penicillium marneffei</name>
    <dbReference type="NCBI Taxonomy" id="441960"/>
    <lineage>
        <taxon>Eukaryota</taxon>
        <taxon>Fungi</taxon>
        <taxon>Dikarya</taxon>
        <taxon>Ascomycota</taxon>
        <taxon>Pezizomycotina</taxon>
        <taxon>Eurotiomycetes</taxon>
        <taxon>Eurotiomycetidae</taxon>
        <taxon>Eurotiales</taxon>
        <taxon>Trichocomaceae</taxon>
        <taxon>Talaromyces</taxon>
        <taxon>Talaromyces sect. Talaromyces</taxon>
    </lineage>
</organism>
<feature type="domain" description="Major facilitator superfamily (MFS) profile" evidence="8">
    <location>
        <begin position="126"/>
        <end position="568"/>
    </location>
</feature>
<dbReference type="GO" id="GO:0010509">
    <property type="term" value="P:intracellular polyamine homeostasis"/>
    <property type="evidence" value="ECO:0007669"/>
    <property type="project" value="TreeGrafter"/>
</dbReference>
<proteinExistence type="predicted"/>
<sequence>MNPPSEDKDLREKNIVPTENPNDAQTLTEKEVHEVDHRHEIEPEALVNEDDHSDASTISEAVNNNGENDGDRDLEGSSEVVRRITTELGPPITIPRLKRRGLFAQLAIIPEIENGKTYPRRTKWYITAIAAVGGVAAPLGSAIFLPSLHQVATDLNSTPTIVNLSIALYMLAMSIFPLWWSSFSEAFGRRSIYIVSFALFALFNVLGAISHSIGMLIVMRLLAGGASASVQAVGAGTIADIWEIKERGQAMGYFYLGPLCGPLFAPIIGGALAERWGWRSTMWFMVIFGGIVWILILFGLPETLAVRKSPILQSDPATETHLERSTSRVSSKVAQNSAKVLKTLKIMLVDPLSIILYLKFFPIALTIYYAAISFGSLYVLNISIQETFGAAPYNFSTLILGLLYIPNSLGYLIASIVGGKWMDKIMHREAVKAGRFDEKGRPIYIPEDRMKENAWLGACLYPAALLMYGWTVEYHVHWIVPMIANFGFGIGCMLIFALVTTMLTEILPRKSSAGVALNNFVRNIFSCIGAVVTSPIISGIGNGWLFTILALVGFISGVTVLVLMKKYGPRWREKGIDQ</sequence>
<feature type="region of interest" description="Disordered" evidence="6">
    <location>
        <begin position="1"/>
        <end position="54"/>
    </location>
</feature>
<feature type="transmembrane region" description="Helical" evidence="7">
    <location>
        <begin position="281"/>
        <end position="300"/>
    </location>
</feature>
<gene>
    <name evidence="9" type="ORF">PMAA_080420</name>
</gene>
<evidence type="ECO:0000256" key="2">
    <source>
        <dbReference type="ARBA" id="ARBA00022448"/>
    </source>
</evidence>
<dbReference type="VEuPathDB" id="FungiDB:PMAA_080420"/>
<dbReference type="InterPro" id="IPR020846">
    <property type="entry name" value="MFS_dom"/>
</dbReference>
<keyword evidence="5 7" id="KW-0472">Membrane</keyword>
<keyword evidence="10" id="KW-1185">Reference proteome</keyword>